<dbReference type="Proteomes" id="UP001230685">
    <property type="component" value="Unassembled WGS sequence"/>
</dbReference>
<dbReference type="EMBL" id="JAUUDS010000002">
    <property type="protein sequence ID" value="MDP1027086.1"/>
    <property type="molecule type" value="Genomic_DNA"/>
</dbReference>
<evidence type="ECO:0000313" key="3">
    <source>
        <dbReference type="Proteomes" id="UP001230685"/>
    </source>
</evidence>
<dbReference type="RefSeq" id="WP_305172783.1">
    <property type="nucleotide sequence ID" value="NZ_JAUUDS010000002.1"/>
</dbReference>
<gene>
    <name evidence="2" type="ORF">Q5H91_07670</name>
</gene>
<comment type="caution">
    <text evidence="2">The sequence shown here is derived from an EMBL/GenBank/DDBJ whole genome shotgun (WGS) entry which is preliminary data.</text>
</comment>
<proteinExistence type="predicted"/>
<feature type="region of interest" description="Disordered" evidence="1">
    <location>
        <begin position="41"/>
        <end position="62"/>
    </location>
</feature>
<protein>
    <submittedName>
        <fullName evidence="2">Uncharacterized protein</fullName>
    </submittedName>
</protein>
<evidence type="ECO:0000313" key="2">
    <source>
        <dbReference type="EMBL" id="MDP1027086.1"/>
    </source>
</evidence>
<name>A0ABT9EJG9_9SPHN</name>
<organism evidence="2 3">
    <name type="scientific">Sphingomonas aurea</name>
    <dbReference type="NCBI Taxonomy" id="3063994"/>
    <lineage>
        <taxon>Bacteria</taxon>
        <taxon>Pseudomonadati</taxon>
        <taxon>Pseudomonadota</taxon>
        <taxon>Alphaproteobacteria</taxon>
        <taxon>Sphingomonadales</taxon>
        <taxon>Sphingomonadaceae</taxon>
        <taxon>Sphingomonas</taxon>
    </lineage>
</organism>
<keyword evidence="3" id="KW-1185">Reference proteome</keyword>
<sequence length="62" mass="6441">MNDDDFISLEGWGMGKFPIRGGMGKVQGGYIGPNGGLGALPTVGSLVSKPKQPQPPKDEKKG</sequence>
<accession>A0ABT9EJG9</accession>
<evidence type="ECO:0000256" key="1">
    <source>
        <dbReference type="SAM" id="MobiDB-lite"/>
    </source>
</evidence>
<reference evidence="2 3" key="1">
    <citation type="submission" date="2023-07" db="EMBL/GenBank/DDBJ databases">
        <authorList>
            <person name="Kim M.K."/>
        </authorList>
    </citation>
    <scope>NUCLEOTIDE SEQUENCE [LARGE SCALE GENOMIC DNA]</scope>
    <source>
        <strain evidence="2 3">KR1UV-12</strain>
    </source>
</reference>